<keyword evidence="3" id="KW-1185">Reference proteome</keyword>
<proteinExistence type="predicted"/>
<organism evidence="2 3">
    <name type="scientific">Acrocarpospora pleiomorpha</name>
    <dbReference type="NCBI Taxonomy" id="90975"/>
    <lineage>
        <taxon>Bacteria</taxon>
        <taxon>Bacillati</taxon>
        <taxon>Actinomycetota</taxon>
        <taxon>Actinomycetes</taxon>
        <taxon>Streptosporangiales</taxon>
        <taxon>Streptosporangiaceae</taxon>
        <taxon>Acrocarpospora</taxon>
    </lineage>
</organism>
<evidence type="ECO:0000256" key="1">
    <source>
        <dbReference type="SAM" id="SignalP"/>
    </source>
</evidence>
<evidence type="ECO:0000313" key="3">
    <source>
        <dbReference type="Proteomes" id="UP000377595"/>
    </source>
</evidence>
<dbReference type="EMBL" id="BLAF01000004">
    <property type="protein sequence ID" value="GES17430.1"/>
    <property type="molecule type" value="Genomic_DNA"/>
</dbReference>
<dbReference type="AlphaFoldDB" id="A0A5M3X8K6"/>
<comment type="caution">
    <text evidence="2">The sequence shown here is derived from an EMBL/GenBank/DDBJ whole genome shotgun (WGS) entry which is preliminary data.</text>
</comment>
<feature type="signal peptide" evidence="1">
    <location>
        <begin position="1"/>
        <end position="48"/>
    </location>
</feature>
<accession>A0A5M3X8K6</accession>
<gene>
    <name evidence="2" type="ORF">Aple_003250</name>
</gene>
<protein>
    <recommendedName>
        <fullName evidence="4">Pesticidal crystal protein N-terminal domain-containing protein</fullName>
    </recommendedName>
</protein>
<feature type="chain" id="PRO_5039635488" description="Pesticidal crystal protein N-terminal domain-containing protein" evidence="1">
    <location>
        <begin position="49"/>
        <end position="515"/>
    </location>
</feature>
<dbReference type="Proteomes" id="UP000377595">
    <property type="component" value="Unassembled WGS sequence"/>
</dbReference>
<name>A0A5M3X8K6_9ACTN</name>
<evidence type="ECO:0008006" key="4">
    <source>
        <dbReference type="Google" id="ProtNLM"/>
    </source>
</evidence>
<reference evidence="2 3" key="1">
    <citation type="submission" date="2019-10" db="EMBL/GenBank/DDBJ databases">
        <title>Whole genome shotgun sequence of Acrocarpospora pleiomorpha NBRC 16267.</title>
        <authorList>
            <person name="Ichikawa N."/>
            <person name="Kimura A."/>
            <person name="Kitahashi Y."/>
            <person name="Komaki H."/>
            <person name="Oguchi A."/>
        </authorList>
    </citation>
    <scope>NUCLEOTIDE SEQUENCE [LARGE SCALE GENOMIC DNA]</scope>
    <source>
        <strain evidence="2 3">NBRC 16267</strain>
    </source>
</reference>
<evidence type="ECO:0000313" key="2">
    <source>
        <dbReference type="EMBL" id="GES17430.1"/>
    </source>
</evidence>
<keyword evidence="1" id="KW-0732">Signal</keyword>
<sequence length="515" mass="56514">MPNSNAVELSLETMPGAMTGKRRRRKPRTKLVAGLLAMLMLAPSAALANAGPASAAARADCQAESVFGTISAVAGIIPGIGQLASLFGFLSDISKNWLCGGQNVAQMMMEIARQQAEIVYDENTLTIFGNEINDQINILKELKYSSNPTDANRMAQVDDLDDIWGALSTTEQTGSTLSFRAIPGMAALASIKLGTLTLAYELETLRVEKWRTLGSARVREAQESLDYLAALEGKLEQYIQNRFVTRSESLGSTCQTVSCVSKFKIHLVDDETEERLWTSGVLTWSGILPGPVQDQAYKDVLAEAARQALPYQAEIRDIYITDEYRAIKQGLQAQVRLPIPTLFKTRLSPCNDDQYVILRAQAQDNLTVTAINGSVDGSSLVLSGDLNYAQTHDNSLFKPIRFGDAFMYKVRNADLTMHAWGGSLPGKLVKLHGGRDYAEHHPNSLFHTYITAQDELILQVSDRDLTVGLSNGQQTQSTLLLGKKLSDAEKDPASRFRFACYPQSTRSAPALLWQK</sequence>